<proteinExistence type="predicted"/>
<keyword evidence="2" id="KW-1185">Reference proteome</keyword>
<evidence type="ECO:0008006" key="3">
    <source>
        <dbReference type="Google" id="ProtNLM"/>
    </source>
</evidence>
<accession>A0ABS1FZV7</accession>
<name>A0ABS1FZV7_9FLAO</name>
<comment type="caution">
    <text evidence="1">The sequence shown here is derived from an EMBL/GenBank/DDBJ whole genome shotgun (WGS) entry which is preliminary data.</text>
</comment>
<dbReference type="RefSeq" id="WP_200248109.1">
    <property type="nucleotide sequence ID" value="NZ_JAENHK010000010.1"/>
</dbReference>
<sequence>MIDKKGKKLIIYDSLDFFIPYMESENIDVFRLYRKRDFLVSSLKKIFLKLDLFAPFWYEKWIRNIVLYNEIIIFATKDYTFIRKIKKRNPNIKIVFWYWNPAFRMGIPRKEIYSLTDLWSFDEKDCEQYKMKFNTTFYFNSIVLPTKQIKYDCIFLGINKGRRRYLEEVNATLNNLNIKSFFHIVPDKGENNPNNIKTIPYKDYLELVSESKCIIDILPEGQTGQTLRPMESIFFEKKLITNDRSIRDELFFDEQNIFILGENNISEIVAFIESPYKKIESDVVNYYDFTNWLKRFESNE</sequence>
<protein>
    <recommendedName>
        <fullName evidence="3">Glycosyltransferase</fullName>
    </recommendedName>
</protein>
<dbReference type="Proteomes" id="UP000628669">
    <property type="component" value="Unassembled WGS sequence"/>
</dbReference>
<gene>
    <name evidence="1" type="ORF">JHL15_18300</name>
</gene>
<evidence type="ECO:0000313" key="1">
    <source>
        <dbReference type="EMBL" id="MBK1897724.1"/>
    </source>
</evidence>
<evidence type="ECO:0000313" key="2">
    <source>
        <dbReference type="Proteomes" id="UP000628669"/>
    </source>
</evidence>
<dbReference type="EMBL" id="JAENHK010000010">
    <property type="protein sequence ID" value="MBK1897724.1"/>
    <property type="molecule type" value="Genomic_DNA"/>
</dbReference>
<reference evidence="2" key="1">
    <citation type="submission" date="2021-01" db="EMBL/GenBank/DDBJ databases">
        <title>Genome public.</title>
        <authorList>
            <person name="Liu C."/>
            <person name="Sun Q."/>
        </authorList>
    </citation>
    <scope>NUCLEOTIDE SEQUENCE [LARGE SCALE GENOMIC DNA]</scope>
    <source>
        <strain evidence="2">YIM B02567</strain>
    </source>
</reference>
<organism evidence="1 2">
    <name type="scientific">Chryseobacterium paridis</name>
    <dbReference type="NCBI Taxonomy" id="2800328"/>
    <lineage>
        <taxon>Bacteria</taxon>
        <taxon>Pseudomonadati</taxon>
        <taxon>Bacteroidota</taxon>
        <taxon>Flavobacteriia</taxon>
        <taxon>Flavobacteriales</taxon>
        <taxon>Weeksellaceae</taxon>
        <taxon>Chryseobacterium group</taxon>
        <taxon>Chryseobacterium</taxon>
    </lineage>
</organism>